<dbReference type="GO" id="GO:0043093">
    <property type="term" value="P:FtsZ-dependent cytokinesis"/>
    <property type="evidence" value="ECO:0007669"/>
    <property type="project" value="UniProtKB-UniRule"/>
</dbReference>
<dbReference type="PANTHER" id="PTHR32432:SF4">
    <property type="entry name" value="CELL DIVISION PROTEIN FTSA"/>
    <property type="match status" value="1"/>
</dbReference>
<evidence type="ECO:0000256" key="6">
    <source>
        <dbReference type="PIRNR" id="PIRNR003101"/>
    </source>
</evidence>
<dbReference type="SUPFAM" id="SSF53067">
    <property type="entry name" value="Actin-like ATPase domain"/>
    <property type="match status" value="2"/>
</dbReference>
<dbReference type="OrthoDB" id="9810567at2"/>
<comment type="subunit">
    <text evidence="5">Self-interacts. Interacts with FtsZ.</text>
</comment>
<evidence type="ECO:0000256" key="3">
    <source>
        <dbReference type="ARBA" id="ARBA00023136"/>
    </source>
</evidence>
<evidence type="ECO:0000256" key="4">
    <source>
        <dbReference type="ARBA" id="ARBA00023306"/>
    </source>
</evidence>
<dbReference type="AlphaFoldDB" id="A0A211ZBV5"/>
<sequence length="428" mass="44708">MALMGFNAMRRPRTRSRGSIVAAVDLGTTKVVCFIARVADEGKAQVIGIGHQASRGVRAGAIVELDAAEKTIALAVQAAEQMAGETVNEVIVNLSGGHPASQSLSLEVPVGGREVNDNDLRRAARAFNGSVATDAEVIHAVPISYGLDEVRGVRDPRGMVGESLSIDLHLITANTGALRNLTACVNRAHLEVESVVLSPYASGLACLVPDERELGCTVIDMGGGTTSLAVFIEGRLVFADCLPVGGAHVTNDIARGLTTPVVHAERMKTLYGSALPSVADDREVIDVPQVGEEEDSQPTHVPKSLLTGIIQPRMEEIFEMVRSRLEASGFDKAFGRRVVLTGGGSQLQGARELAQLVLDKQVRMGRPLGLDGLAEATAGPSFSTATGLLAYAISGPADLVGSGPGLEESGAAGGGFFSRIGGWFRDNL</sequence>
<keyword evidence="9" id="KW-1185">Reference proteome</keyword>
<evidence type="ECO:0000256" key="1">
    <source>
        <dbReference type="ARBA" id="ARBA00022475"/>
    </source>
</evidence>
<dbReference type="Pfam" id="PF02491">
    <property type="entry name" value="SHS2_FTSA"/>
    <property type="match status" value="1"/>
</dbReference>
<dbReference type="InterPro" id="IPR003494">
    <property type="entry name" value="SHS2_FtsA"/>
</dbReference>
<keyword evidence="2 5" id="KW-0132">Cell division</keyword>
<evidence type="ECO:0000313" key="8">
    <source>
        <dbReference type="EMBL" id="OWJ62778.1"/>
    </source>
</evidence>
<dbReference type="GO" id="GO:0009898">
    <property type="term" value="C:cytoplasmic side of plasma membrane"/>
    <property type="evidence" value="ECO:0007669"/>
    <property type="project" value="UniProtKB-UniRule"/>
</dbReference>
<comment type="similarity">
    <text evidence="5 6">Belongs to the FtsA/MreB family.</text>
</comment>
<evidence type="ECO:0000313" key="9">
    <source>
        <dbReference type="Proteomes" id="UP000196655"/>
    </source>
</evidence>
<dbReference type="InterPro" id="IPR050696">
    <property type="entry name" value="FtsA/MreB"/>
</dbReference>
<feature type="domain" description="SHS2" evidence="7">
    <location>
        <begin position="21"/>
        <end position="206"/>
    </location>
</feature>
<reference evidence="9" key="1">
    <citation type="submission" date="2017-05" db="EMBL/GenBank/DDBJ databases">
        <authorList>
            <person name="Macchi M."/>
            <person name="Festa S."/>
            <person name="Coppotelli B.M."/>
            <person name="Morelli I.S."/>
        </authorList>
    </citation>
    <scope>NUCLEOTIDE SEQUENCE [LARGE SCALE GENOMIC DNA]</scope>
    <source>
        <strain evidence="9">I</strain>
    </source>
</reference>
<gene>
    <name evidence="5" type="primary">ftsA</name>
    <name evidence="8" type="ORF">BWR60_29500</name>
</gene>
<protein>
    <recommendedName>
        <fullName evidence="5 6">Cell division protein FtsA</fullName>
    </recommendedName>
</protein>
<dbReference type="EMBL" id="NHON01000089">
    <property type="protein sequence ID" value="OWJ62778.1"/>
    <property type="molecule type" value="Genomic_DNA"/>
</dbReference>
<accession>A0A211ZBV5</accession>
<dbReference type="CDD" id="cd24048">
    <property type="entry name" value="ASKHA_NBD_FtsA"/>
    <property type="match status" value="1"/>
</dbReference>
<dbReference type="SMART" id="SM00842">
    <property type="entry name" value="FtsA"/>
    <property type="match status" value="1"/>
</dbReference>
<keyword evidence="3 5" id="KW-0472">Membrane</keyword>
<dbReference type="Gene3D" id="3.30.420.40">
    <property type="match status" value="2"/>
</dbReference>
<comment type="caution">
    <text evidence="8">The sequence shown here is derived from an EMBL/GenBank/DDBJ whole genome shotgun (WGS) entry which is preliminary data.</text>
</comment>
<dbReference type="PANTHER" id="PTHR32432">
    <property type="entry name" value="CELL DIVISION PROTEIN FTSA-RELATED"/>
    <property type="match status" value="1"/>
</dbReference>
<dbReference type="NCBIfam" id="TIGR01174">
    <property type="entry name" value="ftsA"/>
    <property type="match status" value="1"/>
</dbReference>
<evidence type="ECO:0000256" key="2">
    <source>
        <dbReference type="ARBA" id="ARBA00022618"/>
    </source>
</evidence>
<keyword evidence="1 5" id="KW-1003">Cell membrane</keyword>
<comment type="subcellular location">
    <subcellularLocation>
        <location evidence="5">Cell membrane</location>
        <topology evidence="5">Peripheral membrane protein</topology>
        <orientation evidence="5">Cytoplasmic side</orientation>
    </subcellularLocation>
    <text evidence="5">Localizes to the Z ring in an FtsZ-dependent manner. Targeted to the membrane through a conserved C-terminal amphipathic helix.</text>
</comment>
<keyword evidence="4 5" id="KW-0131">Cell cycle</keyword>
<dbReference type="PIRSF" id="PIRSF003101">
    <property type="entry name" value="FtsA"/>
    <property type="match status" value="1"/>
</dbReference>
<dbReference type="Proteomes" id="UP000196655">
    <property type="component" value="Unassembled WGS sequence"/>
</dbReference>
<dbReference type="STRING" id="1122125.GCA_000423185_04985"/>
<dbReference type="Pfam" id="PF14450">
    <property type="entry name" value="FtsA"/>
    <property type="match status" value="1"/>
</dbReference>
<evidence type="ECO:0000256" key="5">
    <source>
        <dbReference type="HAMAP-Rule" id="MF_02033"/>
    </source>
</evidence>
<dbReference type="InterPro" id="IPR020823">
    <property type="entry name" value="Cell_div_FtsA"/>
</dbReference>
<name>A0A211ZBV5_9PROT</name>
<proteinExistence type="inferred from homology"/>
<dbReference type="InterPro" id="IPR043129">
    <property type="entry name" value="ATPase_NBD"/>
</dbReference>
<dbReference type="HAMAP" id="MF_02033">
    <property type="entry name" value="FtsA"/>
    <property type="match status" value="1"/>
</dbReference>
<dbReference type="GO" id="GO:0032153">
    <property type="term" value="C:cell division site"/>
    <property type="evidence" value="ECO:0007669"/>
    <property type="project" value="UniProtKB-UniRule"/>
</dbReference>
<comment type="function">
    <text evidence="5 6">Cell division protein that is involved in the assembly of the Z ring. May serve as a membrane anchor for the Z ring.</text>
</comment>
<evidence type="ECO:0000259" key="7">
    <source>
        <dbReference type="SMART" id="SM00842"/>
    </source>
</evidence>
<organism evidence="8 9">
    <name type="scientific">Inquilinus limosus</name>
    <dbReference type="NCBI Taxonomy" id="171674"/>
    <lineage>
        <taxon>Bacteria</taxon>
        <taxon>Pseudomonadati</taxon>
        <taxon>Pseudomonadota</taxon>
        <taxon>Alphaproteobacteria</taxon>
        <taxon>Rhodospirillales</taxon>
        <taxon>Rhodospirillaceae</taxon>
        <taxon>Inquilinus</taxon>
    </lineage>
</organism>